<comment type="caution">
    <text evidence="2">The sequence shown here is derived from an EMBL/GenBank/DDBJ whole genome shotgun (WGS) entry which is preliminary data.</text>
</comment>
<reference evidence="2" key="1">
    <citation type="submission" date="2023-06" db="EMBL/GenBank/DDBJ databases">
        <title>Genome-scale phylogeny and comparative genomics of the fungal order Sordariales.</title>
        <authorList>
            <consortium name="Lawrence Berkeley National Laboratory"/>
            <person name="Hensen N."/>
            <person name="Bonometti L."/>
            <person name="Westerberg I."/>
            <person name="Brannstrom I.O."/>
            <person name="Guillou S."/>
            <person name="Cros-Aarteil S."/>
            <person name="Calhoun S."/>
            <person name="Haridas S."/>
            <person name="Kuo A."/>
            <person name="Mondo S."/>
            <person name="Pangilinan J."/>
            <person name="Riley R."/>
            <person name="Labutti K."/>
            <person name="Andreopoulos B."/>
            <person name="Lipzen A."/>
            <person name="Chen C."/>
            <person name="Yanf M."/>
            <person name="Daum C."/>
            <person name="Ng V."/>
            <person name="Clum A."/>
            <person name="Steindorff A."/>
            <person name="Ohm R."/>
            <person name="Martin F."/>
            <person name="Silar P."/>
            <person name="Natvig D."/>
            <person name="Lalanne C."/>
            <person name="Gautier V."/>
            <person name="Ament-Velasquez S.L."/>
            <person name="Kruys A."/>
            <person name="Hutchinson M.I."/>
            <person name="Powell A.J."/>
            <person name="Barry K."/>
            <person name="Miller A.N."/>
            <person name="Grigoriev I.V."/>
            <person name="Debuchy R."/>
            <person name="Gladieux P."/>
            <person name="Thoren M.H."/>
            <person name="Johannesson H."/>
        </authorList>
    </citation>
    <scope>NUCLEOTIDE SEQUENCE</scope>
    <source>
        <strain evidence="2">CBS 307.81</strain>
    </source>
</reference>
<name>A0AA40DAQ3_9PEZI</name>
<dbReference type="Proteomes" id="UP001174997">
    <property type="component" value="Unassembled WGS sequence"/>
</dbReference>
<evidence type="ECO:0000256" key="1">
    <source>
        <dbReference type="SAM" id="SignalP"/>
    </source>
</evidence>
<dbReference type="Gene3D" id="2.60.20.10">
    <property type="entry name" value="Crystallins"/>
    <property type="match status" value="1"/>
</dbReference>
<proteinExistence type="predicted"/>
<gene>
    <name evidence="2" type="ORF">QBC41DRAFT_143070</name>
</gene>
<keyword evidence="3" id="KW-1185">Reference proteome</keyword>
<dbReference type="SUPFAM" id="SSF49695">
    <property type="entry name" value="gamma-Crystallin-like"/>
    <property type="match status" value="1"/>
</dbReference>
<dbReference type="InterPro" id="IPR011024">
    <property type="entry name" value="G_crystallin-like"/>
</dbReference>
<evidence type="ECO:0000313" key="3">
    <source>
        <dbReference type="Proteomes" id="UP001174997"/>
    </source>
</evidence>
<keyword evidence="1" id="KW-0732">Signal</keyword>
<protein>
    <submittedName>
        <fullName evidence="2">Uncharacterized protein</fullName>
    </submittedName>
</protein>
<dbReference type="EMBL" id="JAULSY010000079">
    <property type="protein sequence ID" value="KAK0666970.1"/>
    <property type="molecule type" value="Genomic_DNA"/>
</dbReference>
<dbReference type="AlphaFoldDB" id="A0AA40DAQ3"/>
<evidence type="ECO:0000313" key="2">
    <source>
        <dbReference type="EMBL" id="KAK0666970.1"/>
    </source>
</evidence>
<feature type="chain" id="PRO_5041462037" evidence="1">
    <location>
        <begin position="21"/>
        <end position="125"/>
    </location>
</feature>
<feature type="signal peptide" evidence="1">
    <location>
        <begin position="1"/>
        <end position="20"/>
    </location>
</feature>
<accession>A0AA40DAQ3</accession>
<sequence length="125" mass="13845">MVNFTSFASLLAFGVLSASAAPAGEVLNGNPLEARQYPRQVMACKDIHWGGQCITWTMTYAECKNVPADWNDVISSIKSVNPTGVFCEWWEHANCSGERYTNQNDANLHDGDGFFGDRISSIRCY</sequence>
<organism evidence="2 3">
    <name type="scientific">Cercophora samala</name>
    <dbReference type="NCBI Taxonomy" id="330535"/>
    <lineage>
        <taxon>Eukaryota</taxon>
        <taxon>Fungi</taxon>
        <taxon>Dikarya</taxon>
        <taxon>Ascomycota</taxon>
        <taxon>Pezizomycotina</taxon>
        <taxon>Sordariomycetes</taxon>
        <taxon>Sordariomycetidae</taxon>
        <taxon>Sordariales</taxon>
        <taxon>Lasiosphaeriaceae</taxon>
        <taxon>Cercophora</taxon>
    </lineage>
</organism>